<evidence type="ECO:0000313" key="10">
    <source>
        <dbReference type="Proteomes" id="UP000695022"/>
    </source>
</evidence>
<evidence type="ECO:0000256" key="5">
    <source>
        <dbReference type="ARBA" id="ARBA00022679"/>
    </source>
</evidence>
<protein>
    <recommendedName>
        <fullName evidence="7">Fucosyltransferase</fullName>
        <ecNumber evidence="7">2.4.1.-</ecNumber>
    </recommendedName>
</protein>
<evidence type="ECO:0000256" key="6">
    <source>
        <dbReference type="ARBA" id="ARBA00023034"/>
    </source>
</evidence>
<evidence type="ECO:0000256" key="1">
    <source>
        <dbReference type="ARBA" id="ARBA00004323"/>
    </source>
</evidence>
<dbReference type="PANTHER" id="PTHR48438:SF1">
    <property type="entry name" value="ALPHA-(1,3)-FUCOSYLTRANSFERASE C-RELATED"/>
    <property type="match status" value="1"/>
</dbReference>
<dbReference type="InterPro" id="IPR001503">
    <property type="entry name" value="Glyco_trans_10"/>
</dbReference>
<dbReference type="GeneID" id="106819805"/>
<dbReference type="RefSeq" id="XP_014679875.1">
    <property type="nucleotide sequence ID" value="XM_014824389.1"/>
</dbReference>
<keyword evidence="7" id="KW-0812">Transmembrane</keyword>
<keyword evidence="10" id="KW-1185">Reference proteome</keyword>
<sequence>GADSAQRRKLILFWTPFYGLRDYGWGVGGAPFADGCPPGPAQRCEATTDRGAFARSDAVVVHARDTRLRPPGGATVRPGIGRRAPPGAATVAATRPAAARRRTAEARRGRRRSAARGRRAAAGRRRPAKLTSTSSSKDAIVAWIVSNCAASSGRGAYVAELQRHLAVAVYGGCGARQCARGDGAGACRGVVERRHRFLLVFENAICRDYASEKLFEALRWRVVPVVMGGADYARVAPPGSYVDATRYPDPRDLAALLLRVAADDAAYAELLRAVRETE</sequence>
<dbReference type="InterPro" id="IPR038577">
    <property type="entry name" value="GT10-like_C_sf"/>
</dbReference>
<dbReference type="EC" id="2.4.1.-" evidence="7"/>
<dbReference type="Gene3D" id="3.40.50.11660">
    <property type="entry name" value="Glycosyl transferase family 10, C-terminal domain"/>
    <property type="match status" value="1"/>
</dbReference>
<feature type="compositionally biased region" description="Basic residues" evidence="8">
    <location>
        <begin position="108"/>
        <end position="128"/>
    </location>
</feature>
<comment type="subcellular location">
    <subcellularLocation>
        <location evidence="1">Golgi apparatus membrane</location>
        <topology evidence="1">Single-pass type II membrane protein</topology>
    </subcellularLocation>
    <subcellularLocation>
        <location evidence="7">Golgi apparatus</location>
        <location evidence="7">Golgi stack membrane</location>
        <topology evidence="7">Single-pass type II membrane protein</topology>
    </subcellularLocation>
</comment>
<evidence type="ECO:0000256" key="3">
    <source>
        <dbReference type="ARBA" id="ARBA00008919"/>
    </source>
</evidence>
<dbReference type="Proteomes" id="UP000695022">
    <property type="component" value="Unplaced"/>
</dbReference>
<dbReference type="InterPro" id="IPR055270">
    <property type="entry name" value="Glyco_tran_10_C"/>
</dbReference>
<feature type="domain" description="Fucosyltransferase C-terminal" evidence="9">
    <location>
        <begin position="135"/>
        <end position="269"/>
    </location>
</feature>
<evidence type="ECO:0000313" key="11">
    <source>
        <dbReference type="RefSeq" id="XP_014679875.1"/>
    </source>
</evidence>
<comment type="similarity">
    <text evidence="3 7">Belongs to the glycosyltransferase 10 family.</text>
</comment>
<keyword evidence="4 7" id="KW-0328">Glycosyltransferase</keyword>
<evidence type="ECO:0000256" key="2">
    <source>
        <dbReference type="ARBA" id="ARBA00004922"/>
    </source>
</evidence>
<feature type="region of interest" description="Disordered" evidence="8">
    <location>
        <begin position="68"/>
        <end position="133"/>
    </location>
</feature>
<evidence type="ECO:0000256" key="4">
    <source>
        <dbReference type="ARBA" id="ARBA00022676"/>
    </source>
</evidence>
<proteinExistence type="inferred from homology"/>
<organism evidence="10 11">
    <name type="scientific">Priapulus caudatus</name>
    <name type="common">Priapulid worm</name>
    <dbReference type="NCBI Taxonomy" id="37621"/>
    <lineage>
        <taxon>Eukaryota</taxon>
        <taxon>Metazoa</taxon>
        <taxon>Ecdysozoa</taxon>
        <taxon>Scalidophora</taxon>
        <taxon>Priapulida</taxon>
        <taxon>Priapulimorpha</taxon>
        <taxon>Priapulimorphida</taxon>
        <taxon>Priapulidae</taxon>
        <taxon>Priapulus</taxon>
    </lineage>
</organism>
<comment type="pathway">
    <text evidence="2">Protein modification; protein glycosylation.</text>
</comment>
<evidence type="ECO:0000259" key="9">
    <source>
        <dbReference type="Pfam" id="PF00852"/>
    </source>
</evidence>
<feature type="compositionally biased region" description="Low complexity" evidence="8">
    <location>
        <begin position="81"/>
        <end position="97"/>
    </location>
</feature>
<dbReference type="Pfam" id="PF00852">
    <property type="entry name" value="Glyco_transf_10"/>
    <property type="match status" value="1"/>
</dbReference>
<gene>
    <name evidence="11" type="primary">LOC106819805</name>
</gene>
<keyword evidence="5 7" id="KW-0808">Transferase</keyword>
<keyword evidence="6 7" id="KW-0333">Golgi apparatus</keyword>
<accession>A0ABM1F604</accession>
<name>A0ABM1F604_PRICU</name>
<dbReference type="PANTHER" id="PTHR48438">
    <property type="entry name" value="ALPHA-(1,3)-FUCOSYLTRANSFERASE C-RELATED"/>
    <property type="match status" value="1"/>
</dbReference>
<keyword evidence="7" id="KW-0472">Membrane</keyword>
<evidence type="ECO:0000256" key="7">
    <source>
        <dbReference type="RuleBase" id="RU003832"/>
    </source>
</evidence>
<reference evidence="11" key="1">
    <citation type="submission" date="2025-08" db="UniProtKB">
        <authorList>
            <consortium name="RefSeq"/>
        </authorList>
    </citation>
    <scope>IDENTIFICATION</scope>
</reference>
<evidence type="ECO:0000256" key="8">
    <source>
        <dbReference type="SAM" id="MobiDB-lite"/>
    </source>
</evidence>
<dbReference type="SUPFAM" id="SSF53756">
    <property type="entry name" value="UDP-Glycosyltransferase/glycogen phosphorylase"/>
    <property type="match status" value="1"/>
</dbReference>
<feature type="non-terminal residue" evidence="11">
    <location>
        <position position="1"/>
    </location>
</feature>